<dbReference type="PANTHER" id="PTHR43792:SF1">
    <property type="entry name" value="N-ACETYLTRANSFERASE DOMAIN-CONTAINING PROTEIN"/>
    <property type="match status" value="1"/>
</dbReference>
<keyword evidence="3" id="KW-1185">Reference proteome</keyword>
<dbReference type="AlphaFoldDB" id="A0A4R1C2I1"/>
<dbReference type="PANTHER" id="PTHR43792">
    <property type="entry name" value="GNAT FAMILY, PUTATIVE (AFU_ORTHOLOGUE AFUA_3G00765)-RELATED-RELATED"/>
    <property type="match status" value="1"/>
</dbReference>
<dbReference type="Proteomes" id="UP000295453">
    <property type="component" value="Unassembled WGS sequence"/>
</dbReference>
<dbReference type="Pfam" id="PF13302">
    <property type="entry name" value="Acetyltransf_3"/>
    <property type="match status" value="1"/>
</dbReference>
<dbReference type="OrthoDB" id="9132139at2"/>
<evidence type="ECO:0000313" key="3">
    <source>
        <dbReference type="Proteomes" id="UP000295453"/>
    </source>
</evidence>
<reference evidence="2 3" key="1">
    <citation type="submission" date="2019-03" db="EMBL/GenBank/DDBJ databases">
        <authorList>
            <person name="Kim M.K.M."/>
        </authorList>
    </citation>
    <scope>NUCLEOTIDE SEQUENCE [LARGE SCALE GENOMIC DNA]</scope>
    <source>
        <strain evidence="2 3">18JY15-6</strain>
    </source>
</reference>
<dbReference type="InterPro" id="IPR000182">
    <property type="entry name" value="GNAT_dom"/>
</dbReference>
<comment type="caution">
    <text evidence="2">The sequence shown here is derived from an EMBL/GenBank/DDBJ whole genome shotgun (WGS) entry which is preliminary data.</text>
</comment>
<organism evidence="2 3">
    <name type="scientific">Nocardioides jejuensis</name>
    <dbReference type="NCBI Taxonomy" id="2502782"/>
    <lineage>
        <taxon>Bacteria</taxon>
        <taxon>Bacillati</taxon>
        <taxon>Actinomycetota</taxon>
        <taxon>Actinomycetes</taxon>
        <taxon>Propionibacteriales</taxon>
        <taxon>Nocardioidaceae</taxon>
        <taxon>Nocardioides</taxon>
    </lineage>
</organism>
<dbReference type="SUPFAM" id="SSF55729">
    <property type="entry name" value="Acyl-CoA N-acyltransferases (Nat)"/>
    <property type="match status" value="1"/>
</dbReference>
<dbReference type="Gene3D" id="3.40.630.30">
    <property type="match status" value="1"/>
</dbReference>
<sequence length="175" mass="18499">MPLATDRLVLRLMQPGDAPALAAYRSDPAVAALQGWDLPFTLADAERFVAEVGALGWPVLDDWQQVAIELDGTMVGDIGVHRTPDGHVATIGYTLARDAQGRGYATEAVGAMITLLEAEGVRRIDAATDPDNAASARLLGRLGFVLVGRGTSEVRGETVADDLYTLAIPRPHAAI</sequence>
<gene>
    <name evidence="2" type="ORF">EPD65_10015</name>
</gene>
<proteinExistence type="predicted"/>
<dbReference type="InterPro" id="IPR051531">
    <property type="entry name" value="N-acetyltransferase"/>
</dbReference>
<feature type="domain" description="N-acetyltransferase" evidence="1">
    <location>
        <begin position="8"/>
        <end position="171"/>
    </location>
</feature>
<protein>
    <submittedName>
        <fullName evidence="2">N-acetyltransferase</fullName>
    </submittedName>
</protein>
<keyword evidence="2" id="KW-0808">Transferase</keyword>
<dbReference type="EMBL" id="SJZJ01000015">
    <property type="protein sequence ID" value="TCJ23956.1"/>
    <property type="molecule type" value="Genomic_DNA"/>
</dbReference>
<dbReference type="GO" id="GO:0016747">
    <property type="term" value="F:acyltransferase activity, transferring groups other than amino-acyl groups"/>
    <property type="evidence" value="ECO:0007669"/>
    <property type="project" value="InterPro"/>
</dbReference>
<accession>A0A4R1C2I1</accession>
<name>A0A4R1C2I1_9ACTN</name>
<evidence type="ECO:0000313" key="2">
    <source>
        <dbReference type="EMBL" id="TCJ23956.1"/>
    </source>
</evidence>
<evidence type="ECO:0000259" key="1">
    <source>
        <dbReference type="PROSITE" id="PS51186"/>
    </source>
</evidence>
<dbReference type="InterPro" id="IPR016181">
    <property type="entry name" value="Acyl_CoA_acyltransferase"/>
</dbReference>
<dbReference type="PROSITE" id="PS51186">
    <property type="entry name" value="GNAT"/>
    <property type="match status" value="1"/>
</dbReference>